<evidence type="ECO:0000256" key="16">
    <source>
        <dbReference type="ARBA" id="ARBA00049982"/>
    </source>
</evidence>
<evidence type="ECO:0000256" key="6">
    <source>
        <dbReference type="ARBA" id="ARBA00022614"/>
    </source>
</evidence>
<dbReference type="PANTHER" id="PTHR21290:SF27">
    <property type="entry name" value="PHOSPHATIDYLCHOLINE:CERAMIDE CHOLINEPHOSPHOTRANSFERASE 1"/>
    <property type="match status" value="1"/>
</dbReference>
<feature type="transmembrane region" description="Helical" evidence="18">
    <location>
        <begin position="176"/>
        <end position="197"/>
    </location>
</feature>
<evidence type="ECO:0000259" key="19">
    <source>
        <dbReference type="Pfam" id="PF14360"/>
    </source>
</evidence>
<keyword evidence="6" id="KW-0433">Leucine-rich repeat</keyword>
<keyword evidence="15" id="KW-0966">Cell projection</keyword>
<dbReference type="GO" id="GO:0006686">
    <property type="term" value="P:sphingomyelin biosynthetic process"/>
    <property type="evidence" value="ECO:0007669"/>
    <property type="project" value="TreeGrafter"/>
</dbReference>
<keyword evidence="10" id="KW-0746">Sphingolipid metabolism</keyword>
<dbReference type="PANTHER" id="PTHR21290">
    <property type="entry name" value="SPHINGOMYELIN SYNTHETASE"/>
    <property type="match status" value="1"/>
</dbReference>
<dbReference type="GO" id="GO:0000139">
    <property type="term" value="C:Golgi membrane"/>
    <property type="evidence" value="ECO:0007669"/>
    <property type="project" value="TreeGrafter"/>
</dbReference>
<evidence type="ECO:0000256" key="7">
    <source>
        <dbReference type="ARBA" id="ARBA00022679"/>
    </source>
</evidence>
<dbReference type="VEuPathDB" id="VectorBase:AQUA011524"/>
<dbReference type="GO" id="GO:0005929">
    <property type="term" value="C:cilium"/>
    <property type="evidence" value="ECO:0007669"/>
    <property type="project" value="UniProtKB-SubCell"/>
</dbReference>
<feature type="transmembrane region" description="Helical" evidence="18">
    <location>
        <begin position="270"/>
        <end position="290"/>
    </location>
</feature>
<dbReference type="SUPFAM" id="SSF52058">
    <property type="entry name" value="L domain-like"/>
    <property type="match status" value="1"/>
</dbReference>
<comment type="similarity">
    <text evidence="16">Belongs to the tilB family.</text>
</comment>
<feature type="compositionally biased region" description="Low complexity" evidence="17">
    <location>
        <begin position="45"/>
        <end position="69"/>
    </location>
</feature>
<evidence type="ECO:0000256" key="5">
    <source>
        <dbReference type="ARBA" id="ARBA00022490"/>
    </source>
</evidence>
<dbReference type="Pfam" id="PF23602">
    <property type="entry name" value="CS_DNAAF11_C"/>
    <property type="match status" value="1"/>
</dbReference>
<keyword evidence="8 18" id="KW-0812">Transmembrane</keyword>
<dbReference type="GO" id="GO:0005789">
    <property type="term" value="C:endoplasmic reticulum membrane"/>
    <property type="evidence" value="ECO:0007669"/>
    <property type="project" value="TreeGrafter"/>
</dbReference>
<feature type="domain" description="Dynein axonemal assembly factor 11-like CS" evidence="20">
    <location>
        <begin position="600"/>
        <end position="714"/>
    </location>
</feature>
<evidence type="ECO:0000256" key="8">
    <source>
        <dbReference type="ARBA" id="ARBA00022692"/>
    </source>
</evidence>
<evidence type="ECO:0000256" key="2">
    <source>
        <dbReference type="ARBA" id="ARBA00004141"/>
    </source>
</evidence>
<feature type="region of interest" description="Disordered" evidence="17">
    <location>
        <begin position="30"/>
        <end position="72"/>
    </location>
</feature>
<comment type="subcellular location">
    <subcellularLocation>
        <location evidence="1">Cell projection</location>
        <location evidence="1">Cilium</location>
    </subcellularLocation>
    <subcellularLocation>
        <location evidence="3">Cytoplasm</location>
    </subcellularLocation>
    <subcellularLocation>
        <location evidence="2">Membrane</location>
        <topology evidence="2">Multi-pass membrane protein</topology>
    </subcellularLocation>
</comment>
<evidence type="ECO:0000313" key="22">
    <source>
        <dbReference type="Proteomes" id="UP000076407"/>
    </source>
</evidence>
<accession>A0A182XNS4</accession>
<dbReference type="Pfam" id="PF14580">
    <property type="entry name" value="LRR_9"/>
    <property type="match status" value="1"/>
</dbReference>
<dbReference type="GO" id="GO:0047493">
    <property type="term" value="F:ceramide cholinephosphotransferase activity"/>
    <property type="evidence" value="ECO:0007669"/>
    <property type="project" value="TreeGrafter"/>
</dbReference>
<dbReference type="InterPro" id="IPR025749">
    <property type="entry name" value="Sphingomyelin_synth-like_dom"/>
</dbReference>
<dbReference type="Proteomes" id="UP000076407">
    <property type="component" value="Unassembled WGS sequence"/>
</dbReference>
<name>A0A182XNS4_ANOQN</name>
<evidence type="ECO:0000256" key="18">
    <source>
        <dbReference type="SAM" id="Phobius"/>
    </source>
</evidence>
<evidence type="ECO:0000259" key="20">
    <source>
        <dbReference type="Pfam" id="PF23602"/>
    </source>
</evidence>
<dbReference type="GO" id="GO:0033188">
    <property type="term" value="F:sphingomyelin synthase activity"/>
    <property type="evidence" value="ECO:0007669"/>
    <property type="project" value="TreeGrafter"/>
</dbReference>
<dbReference type="EnsemblMetazoa" id="AQUA011524-RA">
    <property type="protein sequence ID" value="AQUA011524-PA"/>
    <property type="gene ID" value="AQUA011524"/>
</dbReference>
<evidence type="ECO:0000256" key="10">
    <source>
        <dbReference type="ARBA" id="ARBA00022919"/>
    </source>
</evidence>
<dbReference type="STRING" id="34691.A0A182XNS4"/>
<keyword evidence="14 18" id="KW-0472">Membrane</keyword>
<evidence type="ECO:0000256" key="3">
    <source>
        <dbReference type="ARBA" id="ARBA00004496"/>
    </source>
</evidence>
<dbReference type="Pfam" id="PF14360">
    <property type="entry name" value="PAP2_C"/>
    <property type="match status" value="1"/>
</dbReference>
<proteinExistence type="inferred from homology"/>
<evidence type="ECO:0000313" key="21">
    <source>
        <dbReference type="EnsemblMetazoa" id="AQUA011524-PA"/>
    </source>
</evidence>
<protein>
    <submittedName>
        <fullName evidence="21">Uncharacterized protein</fullName>
    </submittedName>
</protein>
<feature type="transmembrane region" description="Helical" evidence="18">
    <location>
        <begin position="241"/>
        <end position="258"/>
    </location>
</feature>
<comment type="similarity">
    <text evidence="4">Belongs to the sphingomyelin synthase family.</text>
</comment>
<dbReference type="InterPro" id="IPR032675">
    <property type="entry name" value="LRR_dom_sf"/>
</dbReference>
<keyword evidence="9" id="KW-0677">Repeat</keyword>
<dbReference type="GO" id="GO:0046513">
    <property type="term" value="P:ceramide biosynthetic process"/>
    <property type="evidence" value="ECO:0007669"/>
    <property type="project" value="TreeGrafter"/>
</dbReference>
<dbReference type="GO" id="GO:0005886">
    <property type="term" value="C:plasma membrane"/>
    <property type="evidence" value="ECO:0007669"/>
    <property type="project" value="TreeGrafter"/>
</dbReference>
<evidence type="ECO:0000256" key="11">
    <source>
        <dbReference type="ARBA" id="ARBA00022989"/>
    </source>
</evidence>
<feature type="transmembrane region" description="Helical" evidence="18">
    <location>
        <begin position="142"/>
        <end position="164"/>
    </location>
</feature>
<feature type="domain" description="Sphingomyelin synthase-like" evidence="19">
    <location>
        <begin position="238"/>
        <end position="310"/>
    </location>
</feature>
<keyword evidence="13" id="KW-0443">Lipid metabolism</keyword>
<keyword evidence="22" id="KW-1185">Reference proteome</keyword>
<dbReference type="InterPro" id="IPR056496">
    <property type="entry name" value="CS_DNAAF11_C"/>
</dbReference>
<dbReference type="Gene3D" id="3.80.10.10">
    <property type="entry name" value="Ribonuclease Inhibitor"/>
    <property type="match status" value="1"/>
</dbReference>
<organism evidence="21 22">
    <name type="scientific">Anopheles quadriannulatus</name>
    <name type="common">Mosquito</name>
    <dbReference type="NCBI Taxonomy" id="34691"/>
    <lineage>
        <taxon>Eukaryota</taxon>
        <taxon>Metazoa</taxon>
        <taxon>Ecdysozoa</taxon>
        <taxon>Arthropoda</taxon>
        <taxon>Hexapoda</taxon>
        <taxon>Insecta</taxon>
        <taxon>Pterygota</taxon>
        <taxon>Neoptera</taxon>
        <taxon>Endopterygota</taxon>
        <taxon>Diptera</taxon>
        <taxon>Nematocera</taxon>
        <taxon>Culicoidea</taxon>
        <taxon>Culicidae</taxon>
        <taxon>Anophelinae</taxon>
        <taxon>Anopheles</taxon>
    </lineage>
</organism>
<dbReference type="AlphaFoldDB" id="A0A182XNS4"/>
<keyword evidence="12" id="KW-0969">Cilium</keyword>
<keyword evidence="7" id="KW-0808">Transferase</keyword>
<keyword evidence="11 18" id="KW-1133">Transmembrane helix</keyword>
<feature type="transmembrane region" description="Helical" evidence="18">
    <location>
        <begin position="96"/>
        <end position="116"/>
    </location>
</feature>
<reference evidence="21" key="1">
    <citation type="submission" date="2020-05" db="UniProtKB">
        <authorList>
            <consortium name="EnsemblMetazoa"/>
        </authorList>
    </citation>
    <scope>IDENTIFICATION</scope>
    <source>
        <strain evidence="21">SANGQUA</strain>
    </source>
</reference>
<evidence type="ECO:0000256" key="15">
    <source>
        <dbReference type="ARBA" id="ARBA00023273"/>
    </source>
</evidence>
<evidence type="ECO:0000256" key="1">
    <source>
        <dbReference type="ARBA" id="ARBA00004138"/>
    </source>
</evidence>
<dbReference type="InterPro" id="IPR045221">
    <property type="entry name" value="Sphingomyelin_synth-like"/>
</dbReference>
<dbReference type="InterPro" id="IPR001611">
    <property type="entry name" value="Leu-rich_rpt"/>
</dbReference>
<dbReference type="PROSITE" id="PS51450">
    <property type="entry name" value="LRR"/>
    <property type="match status" value="3"/>
</dbReference>
<evidence type="ECO:0000256" key="14">
    <source>
        <dbReference type="ARBA" id="ARBA00023136"/>
    </source>
</evidence>
<evidence type="ECO:0000256" key="4">
    <source>
        <dbReference type="ARBA" id="ARBA00005441"/>
    </source>
</evidence>
<keyword evidence="5" id="KW-0963">Cytoplasm</keyword>
<evidence type="ECO:0000256" key="13">
    <source>
        <dbReference type="ARBA" id="ARBA00023098"/>
    </source>
</evidence>
<dbReference type="FunFam" id="3.80.10.10:FF:000052">
    <property type="entry name" value="Leucine rich repeat containing 6"/>
    <property type="match status" value="1"/>
</dbReference>
<feature type="region of interest" description="Disordered" evidence="17">
    <location>
        <begin position="724"/>
        <end position="772"/>
    </location>
</feature>
<evidence type="ECO:0000256" key="12">
    <source>
        <dbReference type="ARBA" id="ARBA00023069"/>
    </source>
</evidence>
<dbReference type="SMART" id="SM00365">
    <property type="entry name" value="LRR_SD22"/>
    <property type="match status" value="3"/>
</dbReference>
<evidence type="ECO:0000256" key="9">
    <source>
        <dbReference type="ARBA" id="ARBA00022737"/>
    </source>
</evidence>
<sequence>MEVAIRNLIWTDRFFTDGVEMITEVPDSYDYNSPNAPNHHPSAYPHPGSPYHQQSHQPPPSDTGSPSSDAVMIKIDTPSPLRDDQSRYPKEIGKTLLALLFLAGNFFLATVSLSLVHDRVPDRDVYGPLPDAFLDRVQPQDWALDVSEILIMVVVNSCVLLITFHKHRFIVMRRVFLLLSILYMMRSLTMYVTVLPVSSRTYYCSPKSNASSAGVIVKRAFQLISGMGLSINGKQIYCGDYIYSGHTVTLVLGYLVISEYSPKRFWPIHWIYWLASLTGVVMVLVAHGHYTVDVLIAYYATTRLFWTYHTLANNSLLLKQNGNNYIGREWWYFAFRYFERNVRGPIPLQYDCPLSLPSSWTKKSPKLPGREITEQLIRKKSEHNELIIGTLEELSLHQEDIERIEHIGHWCRELKILLLQSNLIPRLENLNRLKKLQYLNVAINNIERIENLEALEALQKLDLTLNFIGELTSVESLRANYNLRELFLTGNPCTDYPGYREYVIIALPQLAHLDGKEITRSDRLLAAKQLPALRERIVQLEALHKIERDEQRVRVQQSIEEQEASVRDLPDDDERRATTFWQQKSEHCPETRIQMAKFSRRAKEQAAAGGKNLDQPDGRKRTRRLFAECGRPYSLNEPRVNFEFRDEPDRFELDLHVYKYLDTSLVEVDAQPNYVRVTIKGKVFQLALKQDIQTDRSTCQRSQTTGHMLIVMPKLNPERIVAPAEEKRTSQVNQSQATGGGLKGPVDIRSICGGSSQTKQPRINEDEVPDLI</sequence>
<evidence type="ECO:0000256" key="17">
    <source>
        <dbReference type="SAM" id="MobiDB-lite"/>
    </source>
</evidence>